<protein>
    <submittedName>
        <fullName evidence="1">Uncharacterized protein</fullName>
    </submittedName>
</protein>
<reference evidence="1" key="1">
    <citation type="submission" date="2014-05" db="EMBL/GenBank/DDBJ databases">
        <authorList>
            <person name="Chronopoulou M."/>
        </authorList>
    </citation>
    <scope>NUCLEOTIDE SEQUENCE</scope>
    <source>
        <tissue evidence="1">Whole organism</tissue>
    </source>
</reference>
<name>A0A0K2T4F8_LEPSM</name>
<dbReference type="AlphaFoldDB" id="A0A0K2T4F8"/>
<organism evidence="1">
    <name type="scientific">Lepeophtheirus salmonis</name>
    <name type="common">Salmon louse</name>
    <name type="synonym">Caligus salmonis</name>
    <dbReference type="NCBI Taxonomy" id="72036"/>
    <lineage>
        <taxon>Eukaryota</taxon>
        <taxon>Metazoa</taxon>
        <taxon>Ecdysozoa</taxon>
        <taxon>Arthropoda</taxon>
        <taxon>Crustacea</taxon>
        <taxon>Multicrustacea</taxon>
        <taxon>Hexanauplia</taxon>
        <taxon>Copepoda</taxon>
        <taxon>Siphonostomatoida</taxon>
        <taxon>Caligidae</taxon>
        <taxon>Lepeophtheirus</taxon>
    </lineage>
</organism>
<dbReference type="EMBL" id="HACA01003329">
    <property type="protein sequence ID" value="CDW20690.1"/>
    <property type="molecule type" value="Transcribed_RNA"/>
</dbReference>
<accession>A0A0K2T4F8</accession>
<sequence length="49" mass="5408">MSVLAIKHSLLRTTKKKGVPASFKTKSMASIMVLGITSSKKDTLIHFFK</sequence>
<proteinExistence type="predicted"/>
<evidence type="ECO:0000313" key="1">
    <source>
        <dbReference type="EMBL" id="CDW20690.1"/>
    </source>
</evidence>